<dbReference type="AlphaFoldDB" id="A0A1Y2CBK6"/>
<dbReference type="GO" id="GO:0005654">
    <property type="term" value="C:nucleoplasm"/>
    <property type="evidence" value="ECO:0007669"/>
    <property type="project" value="UniProtKB-SubCell"/>
</dbReference>
<feature type="region of interest" description="Disordered" evidence="6">
    <location>
        <begin position="1"/>
        <end position="22"/>
    </location>
</feature>
<evidence type="ECO:0000313" key="7">
    <source>
        <dbReference type="EMBL" id="ORY44419.1"/>
    </source>
</evidence>
<evidence type="ECO:0000256" key="6">
    <source>
        <dbReference type="SAM" id="MobiDB-lite"/>
    </source>
</evidence>
<feature type="compositionally biased region" description="Polar residues" evidence="6">
    <location>
        <begin position="1"/>
        <end position="10"/>
    </location>
</feature>
<feature type="compositionally biased region" description="Basic residues" evidence="6">
    <location>
        <begin position="11"/>
        <end position="22"/>
    </location>
</feature>
<dbReference type="STRING" id="329046.A0A1Y2CBK6"/>
<proteinExistence type="inferred from homology"/>
<dbReference type="GO" id="GO:0000176">
    <property type="term" value="C:nuclear exosome (RNase complex)"/>
    <property type="evidence" value="ECO:0007669"/>
    <property type="project" value="EnsemblFungi"/>
</dbReference>
<comment type="caution">
    <text evidence="7">The sequence shown here is derived from an EMBL/GenBank/DDBJ whole genome shotgun (WGS) entry which is preliminary data.</text>
</comment>
<dbReference type="GO" id="GO:0000463">
    <property type="term" value="P:maturation of LSU-rRNA from tricistronic rRNA transcript (SSU-rRNA, 5.8S rRNA, LSU-rRNA)"/>
    <property type="evidence" value="ECO:0007669"/>
    <property type="project" value="EnsemblFungi"/>
</dbReference>
<organism evidence="7 8">
    <name type="scientific">Rhizoclosmatium globosum</name>
    <dbReference type="NCBI Taxonomy" id="329046"/>
    <lineage>
        <taxon>Eukaryota</taxon>
        <taxon>Fungi</taxon>
        <taxon>Fungi incertae sedis</taxon>
        <taxon>Chytridiomycota</taxon>
        <taxon>Chytridiomycota incertae sedis</taxon>
        <taxon>Chytridiomycetes</taxon>
        <taxon>Chytridiales</taxon>
        <taxon>Chytriomycetaceae</taxon>
        <taxon>Rhizoclosmatium</taxon>
    </lineage>
</organism>
<dbReference type="PANTHER" id="PTHR14211">
    <property type="entry name" value="GLIOMA SUPPRESSOR CANDIDATE REGION GENE 2"/>
    <property type="match status" value="1"/>
</dbReference>
<dbReference type="PANTHER" id="PTHR14211:SF7">
    <property type="entry name" value="RIBOSOME BIOGENESIS PROTEIN NOP53"/>
    <property type="match status" value="1"/>
</dbReference>
<evidence type="ECO:0000256" key="4">
    <source>
        <dbReference type="ARBA" id="ARBA00023242"/>
    </source>
</evidence>
<evidence type="ECO:0000256" key="5">
    <source>
        <dbReference type="PIRNR" id="PIRNR017302"/>
    </source>
</evidence>
<protein>
    <recommendedName>
        <fullName evidence="2 5">Ribosome biogenesis protein NOP53</fullName>
    </recommendedName>
</protein>
<dbReference type="InterPro" id="IPR011687">
    <property type="entry name" value="Nop53/GLTSCR2"/>
</dbReference>
<feature type="compositionally biased region" description="Acidic residues" evidence="6">
    <location>
        <begin position="231"/>
        <end position="252"/>
    </location>
</feature>
<comment type="similarity">
    <text evidence="1 5">Belongs to the NOP53 family.</text>
</comment>
<dbReference type="Pfam" id="PF07767">
    <property type="entry name" value="Nop53"/>
    <property type="match status" value="2"/>
</dbReference>
<feature type="region of interest" description="Disordered" evidence="6">
    <location>
        <begin position="164"/>
        <end position="197"/>
    </location>
</feature>
<feature type="region of interest" description="Disordered" evidence="6">
    <location>
        <begin position="220"/>
        <end position="303"/>
    </location>
</feature>
<keyword evidence="8" id="KW-1185">Reference proteome</keyword>
<feature type="compositionally biased region" description="Basic and acidic residues" evidence="6">
    <location>
        <begin position="268"/>
        <end position="296"/>
    </location>
</feature>
<evidence type="ECO:0000256" key="1">
    <source>
        <dbReference type="ARBA" id="ARBA00008838"/>
    </source>
</evidence>
<dbReference type="GO" id="GO:0000027">
    <property type="term" value="P:ribosomal large subunit assembly"/>
    <property type="evidence" value="ECO:0007669"/>
    <property type="project" value="UniProtKB-UniRule"/>
</dbReference>
<dbReference type="EMBL" id="MCGO01000022">
    <property type="protein sequence ID" value="ORY44419.1"/>
    <property type="molecule type" value="Genomic_DNA"/>
</dbReference>
<accession>A0A1Y2CBK6</accession>
<evidence type="ECO:0000256" key="2">
    <source>
        <dbReference type="ARBA" id="ARBA00018339"/>
    </source>
</evidence>
<keyword evidence="4 5" id="KW-0539">Nucleus</keyword>
<gene>
    <name evidence="7" type="ORF">BCR33DRAFT_716952</name>
</gene>
<dbReference type="GO" id="GO:0008097">
    <property type="term" value="F:5S rRNA binding"/>
    <property type="evidence" value="ECO:0007669"/>
    <property type="project" value="TreeGrafter"/>
</dbReference>
<evidence type="ECO:0000313" key="8">
    <source>
        <dbReference type="Proteomes" id="UP000193642"/>
    </source>
</evidence>
<dbReference type="PIRSF" id="PIRSF017302">
    <property type="entry name" value="Gltscr2"/>
    <property type="match status" value="1"/>
</dbReference>
<dbReference type="Proteomes" id="UP000193642">
    <property type="component" value="Unassembled WGS sequence"/>
</dbReference>
<sequence>MATVKPTSTTIKKKLPGGRKGKKAWKKNVDISNIEDAIDQIRTEKILHGSAIVDKSNEYLFRIDKKGDEKAKVSLKNRKLKIEEILEAKSGVAGLPFVGRKNTTVALEDEKNLAPGKKAKVISKKESLKGKKRSVPAPVDLWGPSAPVEITDDDPNDYLAHLRPKKVKKPSLPDDRPMNVPAVKVSHSGSSYNPSFKDHQGLLQAALDVELEKARKIEELKQKMSYPPELDNIDDENFFESDEDDEVEDAEVTEPISKPVAAKRKTRTERNKDAAKLERSIKKDLDSKPAKPEKKVSNKPKRLGPLEYKEPLLEIALTEELPDSLRKLKPEGNLFKDRFQSLQERSIIETRVPVGKRGTTTKWKKKETERHDYKRFDAETFANL</sequence>
<reference evidence="7 8" key="1">
    <citation type="submission" date="2016-07" db="EMBL/GenBank/DDBJ databases">
        <title>Pervasive Adenine N6-methylation of Active Genes in Fungi.</title>
        <authorList>
            <consortium name="DOE Joint Genome Institute"/>
            <person name="Mondo S.J."/>
            <person name="Dannebaum R.O."/>
            <person name="Kuo R.C."/>
            <person name="Labutti K."/>
            <person name="Haridas S."/>
            <person name="Kuo A."/>
            <person name="Salamov A."/>
            <person name="Ahrendt S.R."/>
            <person name="Lipzen A."/>
            <person name="Sullivan W."/>
            <person name="Andreopoulos W.B."/>
            <person name="Clum A."/>
            <person name="Lindquist E."/>
            <person name="Daum C."/>
            <person name="Ramamoorthy G.K."/>
            <person name="Gryganskyi A."/>
            <person name="Culley D."/>
            <person name="Magnuson J.K."/>
            <person name="James T.Y."/>
            <person name="O'Malley M.A."/>
            <person name="Stajich J.E."/>
            <person name="Spatafora J.W."/>
            <person name="Visel A."/>
            <person name="Grigoriev I.V."/>
        </authorList>
    </citation>
    <scope>NUCLEOTIDE SEQUENCE [LARGE SCALE GENOMIC DNA]</scope>
    <source>
        <strain evidence="7 8">JEL800</strain>
    </source>
</reference>
<name>A0A1Y2CBK6_9FUNG</name>
<comment type="function">
    <text evidence="5">May play a role in ribosome biogenesis.</text>
</comment>
<dbReference type="OrthoDB" id="5072at2759"/>
<comment type="subcellular location">
    <subcellularLocation>
        <location evidence="5">Nucleus</location>
        <location evidence="5">Nucleolus</location>
    </subcellularLocation>
    <subcellularLocation>
        <location evidence="5">Nucleus</location>
        <location evidence="5">Nucleoplasm</location>
    </subcellularLocation>
</comment>
<dbReference type="GO" id="GO:0000460">
    <property type="term" value="P:maturation of 5.8S rRNA"/>
    <property type="evidence" value="ECO:0007669"/>
    <property type="project" value="EnsemblFungi"/>
</dbReference>
<dbReference type="GO" id="GO:0005730">
    <property type="term" value="C:nucleolus"/>
    <property type="evidence" value="ECO:0007669"/>
    <property type="project" value="UniProtKB-SubCell"/>
</dbReference>
<dbReference type="GO" id="GO:0000055">
    <property type="term" value="P:ribosomal large subunit export from nucleus"/>
    <property type="evidence" value="ECO:0007669"/>
    <property type="project" value="EnsemblFungi"/>
</dbReference>
<evidence type="ECO:0000256" key="3">
    <source>
        <dbReference type="ARBA" id="ARBA00022517"/>
    </source>
</evidence>
<keyword evidence="3 5" id="KW-0690">Ribosome biogenesis</keyword>